<dbReference type="InterPro" id="IPR015943">
    <property type="entry name" value="WD40/YVTN_repeat-like_dom_sf"/>
</dbReference>
<dbReference type="PANTHER" id="PTHR43547">
    <property type="entry name" value="TWO-COMPONENT HISTIDINE KINASE"/>
    <property type="match status" value="1"/>
</dbReference>
<accession>A0ABT7VQ22</accession>
<dbReference type="Pfam" id="PF01650">
    <property type="entry name" value="Peptidase_C13"/>
    <property type="match status" value="1"/>
</dbReference>
<evidence type="ECO:0000256" key="1">
    <source>
        <dbReference type="ARBA" id="ARBA00022553"/>
    </source>
</evidence>
<dbReference type="Proteomes" id="UP001171945">
    <property type="component" value="Unassembled WGS sequence"/>
</dbReference>
<reference evidence="2" key="1">
    <citation type="submission" date="2023-06" db="EMBL/GenBank/DDBJ databases">
        <title>Uncultivated large filamentous bacteria from sulfidic sediments reveal new species and different genomic features in energy metabolism and defense.</title>
        <authorList>
            <person name="Fonseca A."/>
        </authorList>
    </citation>
    <scope>NUCLEOTIDE SEQUENCE</scope>
    <source>
        <strain evidence="2">HSG4</strain>
    </source>
</reference>
<dbReference type="SUPFAM" id="SSF63829">
    <property type="entry name" value="Calcium-dependent phosphotriesterase"/>
    <property type="match status" value="3"/>
</dbReference>
<keyword evidence="3" id="KW-1185">Reference proteome</keyword>
<gene>
    <name evidence="2" type="ORF">QUF54_00190</name>
</gene>
<proteinExistence type="predicted"/>
<dbReference type="Gene3D" id="2.130.10.10">
    <property type="entry name" value="YVTN repeat-like/Quinoprotein amine dehydrogenase"/>
    <property type="match status" value="3"/>
</dbReference>
<organism evidence="2 3">
    <name type="scientific">Candidatus Marithioploca araucensis</name>
    <dbReference type="NCBI Taxonomy" id="70273"/>
    <lineage>
        <taxon>Bacteria</taxon>
        <taxon>Pseudomonadati</taxon>
        <taxon>Pseudomonadota</taxon>
        <taxon>Gammaproteobacteria</taxon>
        <taxon>Thiotrichales</taxon>
        <taxon>Thiotrichaceae</taxon>
        <taxon>Candidatus Marithioploca</taxon>
    </lineage>
</organism>
<dbReference type="Pfam" id="PF07494">
    <property type="entry name" value="Reg_prop"/>
    <property type="match status" value="10"/>
</dbReference>
<dbReference type="PANTHER" id="PTHR43547:SF2">
    <property type="entry name" value="HYBRID SIGNAL TRANSDUCTION HISTIDINE KINASE C"/>
    <property type="match status" value="1"/>
</dbReference>
<evidence type="ECO:0000313" key="3">
    <source>
        <dbReference type="Proteomes" id="UP001171945"/>
    </source>
</evidence>
<dbReference type="Gene3D" id="3.40.50.1460">
    <property type="match status" value="1"/>
</dbReference>
<protein>
    <submittedName>
        <fullName evidence="2">Two-component regulator propeller domain-containing protein</fullName>
    </submittedName>
</protein>
<evidence type="ECO:0000313" key="2">
    <source>
        <dbReference type="EMBL" id="MDM8561754.1"/>
    </source>
</evidence>
<dbReference type="InterPro" id="IPR011110">
    <property type="entry name" value="Reg_prop"/>
</dbReference>
<dbReference type="EMBL" id="JAUCGM010000002">
    <property type="protein sequence ID" value="MDM8561754.1"/>
    <property type="molecule type" value="Genomic_DNA"/>
</dbReference>
<name>A0ABT7VQ22_9GAMM</name>
<keyword evidence="1" id="KW-0597">Phosphoprotein</keyword>
<comment type="caution">
    <text evidence="2">The sequence shown here is derived from an EMBL/GenBank/DDBJ whole genome shotgun (WGS) entry which is preliminary data.</text>
</comment>
<sequence>MFISRKMKLLYVMIFLLIAFQLRAEITFTPDKPVVEMEEKITLSVSGTVGELIWSAQKGWIEGTGTTVTYIAPSQPGLDVVTVVDAEVNIANVAIQINGKPKKRDFSPENAVWEVFTNRDHVKAFALSKDKATLWLGTTGGLEKRKTSTGELDKVYINTDGLPNNNVKALLSDEQGGVWVGTWGGGLAHLKADGSWQVFNEENSNLPYNAVFALLSDEQGGFLVGTSRGGLAHFKADGSWQVFNKDNSNLPNNEVNALLSDEKGGFWIGTGTGLAHLKADGYWQVFNEDNSSLPDNLVNALLSDEQGGVWIGTGKINTDDGGLAHLKADGYWQVFNEDNSNLPDNNIWTLLSDEQGGIWVGTSRGLAHLKADDSWQVFKTDNSNLPSTMVDALLPDAKGGIWIGTYDGFAHLKADGSWQVFNEDNSNLHSNLVNALLLDDQGGVWVGTSQGLAHLTADGSWQIFNEENSNLSSYYMVQTLLSDAQGGVWVGTWIGGLAHLTADGSWQIFNEENSKLPSNHVNALLLDEQGGVWIGTDTGIAHLKADDSWQVFNTDNSNLPYNEVNTLLSDEQGGVWVGTGELDTDDGGLAHLKADGSWQVFKTDNSKLPDNWVLALLSDEQEGIWVGTDGGIANLKEADGSWQVFNEENSNLPRNNVQALLSDGQGGVWVGTWIGGLAHLTADGSWQIFNEENSNLPGKLVNALLSDEQGGVWIGTLSGGIAHLTFGEQQSGKRAAIIIAGGGNQASNSLWDTTESISTYFYKMLNNRKFVNSEIYYLSSHPWADFNGDGFDDKIVDAPRPARSITLDDVKKAFEWAKEQGKLDQPLYVFFIDHGGEGKLQLAKNTNMSAEEFKGILDDYQQATGNQVVLLLEACYSGSHLPILKAPNRAIISSAKENELAWFEEKKGFSHFFTKNLLKGMNFLEAFEYSVQQQGSLLAKMDERLSGGSAEYVATTQTPQCDDNGDGISNTSDGQWLKQLKINGDIQTGDFTLAVESLTVSSSLQVGKPFSLSAKASTASGQVRRVWAVIRPPRINLVLDSNGTPILAYPTQELSQTEEADIWVGTWNQAVYNGDYEISFYTKDNEGNIEMSEKSVVISVNGGIEPPASASVDVVIEKDQYARGEPFKFEFVEQLGWGYDLYVAVMLPDGQFITLEGPNEFAKLNQPEKWNKTLKYNEKIKAIELTLPSELPTGKYCLYGILSPERENVVETLALDLWVMEQRCFEVF</sequence>
<dbReference type="InterPro" id="IPR001096">
    <property type="entry name" value="Peptidase_C13"/>
</dbReference>